<evidence type="ECO:0000313" key="2">
    <source>
        <dbReference type="EMBL" id="HHP04863.1"/>
    </source>
</evidence>
<dbReference type="GO" id="GO:0032259">
    <property type="term" value="P:methylation"/>
    <property type="evidence" value="ECO:0007669"/>
    <property type="project" value="UniProtKB-KW"/>
</dbReference>
<dbReference type="Gene3D" id="3.40.50.150">
    <property type="entry name" value="Vaccinia Virus protein VP39"/>
    <property type="match status" value="1"/>
</dbReference>
<dbReference type="CDD" id="cd02440">
    <property type="entry name" value="AdoMet_MTases"/>
    <property type="match status" value="1"/>
</dbReference>
<dbReference type="GO" id="GO:0008757">
    <property type="term" value="F:S-adenosylmethionine-dependent methyltransferase activity"/>
    <property type="evidence" value="ECO:0007669"/>
    <property type="project" value="InterPro"/>
</dbReference>
<proteinExistence type="predicted"/>
<comment type="caution">
    <text evidence="2">The sequence shown here is derived from an EMBL/GenBank/DDBJ whole genome shotgun (WGS) entry which is preliminary data.</text>
</comment>
<dbReference type="AlphaFoldDB" id="A0A7J3X6M3"/>
<dbReference type="InterPro" id="IPR013216">
    <property type="entry name" value="Methyltransf_11"/>
</dbReference>
<gene>
    <name evidence="2" type="ORF">ENM88_03830</name>
</gene>
<dbReference type="EMBL" id="DRZM01000119">
    <property type="protein sequence ID" value="HHP04863.1"/>
    <property type="molecule type" value="Genomic_DNA"/>
</dbReference>
<reference evidence="2" key="1">
    <citation type="journal article" date="2020" name="mSystems">
        <title>Genome- and Community-Level Interaction Insights into Carbon Utilization and Element Cycling Functions of Hydrothermarchaeota in Hydrothermal Sediment.</title>
        <authorList>
            <person name="Zhou Z."/>
            <person name="Liu Y."/>
            <person name="Xu W."/>
            <person name="Pan J."/>
            <person name="Luo Z.H."/>
            <person name="Li M."/>
        </authorList>
    </citation>
    <scope>NUCLEOTIDE SEQUENCE [LARGE SCALE GENOMIC DNA]</scope>
    <source>
        <strain evidence="2">SpSt-1125</strain>
    </source>
</reference>
<feature type="domain" description="Methyltransferase type 11" evidence="1">
    <location>
        <begin position="172"/>
        <end position="261"/>
    </location>
</feature>
<protein>
    <submittedName>
        <fullName evidence="2">Class I SAM-dependent methyltransferase</fullName>
    </submittedName>
</protein>
<sequence length="325" mass="36187">MSLSSYLLRRFLRNPREALRLKRAGDEIGGYIAWRLYAELQEAGLLKAFEERPWWDFNDKELARLVQDILVEEGLARRSGDTIRAVKAPERPEITTGEAADMIPVLDKALQLLPEVLESGKKPEYSRVKALTAKLVGSFGVRLEFEAAVEVSGLDKLPESSVVLDVFPRVGTSTATLLELTRAGILAVEPYPENLEVLEGLVKLQGVGDRVRLVHAAPLESMRIQERVDAAFMGEVLHWTPSPQMVLRAVRNHMKRDSFLVLAQTVYSSLGMKVGLLGYLLGALRLPPTSGELRSMLRVAGFKVDKWLESMGVALVRARPMVTFV</sequence>
<dbReference type="SUPFAM" id="SSF53335">
    <property type="entry name" value="S-adenosyl-L-methionine-dependent methyltransferases"/>
    <property type="match status" value="1"/>
</dbReference>
<keyword evidence="2" id="KW-0489">Methyltransferase</keyword>
<organism evidence="2">
    <name type="scientific">Thermofilum pendens</name>
    <dbReference type="NCBI Taxonomy" id="2269"/>
    <lineage>
        <taxon>Archaea</taxon>
        <taxon>Thermoproteota</taxon>
        <taxon>Thermoprotei</taxon>
        <taxon>Thermofilales</taxon>
        <taxon>Thermofilaceae</taxon>
        <taxon>Thermofilum</taxon>
    </lineage>
</organism>
<keyword evidence="2" id="KW-0808">Transferase</keyword>
<accession>A0A7J3X6M3</accession>
<name>A0A7J3X6M3_THEPE</name>
<dbReference type="InterPro" id="IPR029063">
    <property type="entry name" value="SAM-dependent_MTases_sf"/>
</dbReference>
<dbReference type="Pfam" id="PF08241">
    <property type="entry name" value="Methyltransf_11"/>
    <property type="match status" value="1"/>
</dbReference>
<evidence type="ECO:0000259" key="1">
    <source>
        <dbReference type="Pfam" id="PF08241"/>
    </source>
</evidence>